<protein>
    <submittedName>
        <fullName evidence="3">Chromosome-anchoring protein RacA</fullName>
    </submittedName>
</protein>
<feature type="compositionally biased region" description="Polar residues" evidence="1">
    <location>
        <begin position="84"/>
        <end position="94"/>
    </location>
</feature>
<dbReference type="GO" id="GO:0006355">
    <property type="term" value="P:regulation of DNA-templated transcription"/>
    <property type="evidence" value="ECO:0007669"/>
    <property type="project" value="InterPro"/>
</dbReference>
<evidence type="ECO:0000259" key="2">
    <source>
        <dbReference type="Pfam" id="PF13411"/>
    </source>
</evidence>
<name>A0A916K7G7_9BACL</name>
<dbReference type="InterPro" id="IPR000551">
    <property type="entry name" value="MerR-type_HTH_dom"/>
</dbReference>
<evidence type="ECO:0000313" key="3">
    <source>
        <dbReference type="EMBL" id="CAG7643749.1"/>
    </source>
</evidence>
<dbReference type="CDD" id="cd04762">
    <property type="entry name" value="HTH_MerR-trunc"/>
    <property type="match status" value="1"/>
</dbReference>
<keyword evidence="4" id="KW-1185">Reference proteome</keyword>
<dbReference type="Proteomes" id="UP000693672">
    <property type="component" value="Unassembled WGS sequence"/>
</dbReference>
<feature type="domain" description="HTH merR-type" evidence="2">
    <location>
        <begin position="3"/>
        <end position="64"/>
    </location>
</feature>
<dbReference type="GO" id="GO:0003677">
    <property type="term" value="F:DNA binding"/>
    <property type="evidence" value="ECO:0007669"/>
    <property type="project" value="InterPro"/>
</dbReference>
<evidence type="ECO:0000313" key="4">
    <source>
        <dbReference type="Proteomes" id="UP000693672"/>
    </source>
</evidence>
<comment type="caution">
    <text evidence="3">The sequence shown here is derived from an EMBL/GenBank/DDBJ whole genome shotgun (WGS) entry which is preliminary data.</text>
</comment>
<organism evidence="3 4">
    <name type="scientific">Paenibacillus solanacearum</name>
    <dbReference type="NCBI Taxonomy" id="2048548"/>
    <lineage>
        <taxon>Bacteria</taxon>
        <taxon>Bacillati</taxon>
        <taxon>Bacillota</taxon>
        <taxon>Bacilli</taxon>
        <taxon>Bacillales</taxon>
        <taxon>Paenibacillaceae</taxon>
        <taxon>Paenibacillus</taxon>
    </lineage>
</organism>
<dbReference type="AlphaFoldDB" id="A0A916K7G7"/>
<reference evidence="3" key="1">
    <citation type="submission" date="2021-06" db="EMBL/GenBank/DDBJ databases">
        <authorList>
            <person name="Criscuolo A."/>
        </authorList>
    </citation>
    <scope>NUCLEOTIDE SEQUENCE</scope>
    <source>
        <strain evidence="3">CIP111600</strain>
    </source>
</reference>
<gene>
    <name evidence="3" type="primary">racA</name>
    <name evidence="3" type="ORF">PAESOLCIP111_04545</name>
</gene>
<evidence type="ECO:0000256" key="1">
    <source>
        <dbReference type="SAM" id="MobiDB-lite"/>
    </source>
</evidence>
<dbReference type="Pfam" id="PF13411">
    <property type="entry name" value="MerR_1"/>
    <property type="match status" value="1"/>
</dbReference>
<proteinExistence type="predicted"/>
<sequence>MMYSTKEAAQLLQVSPTTIKRWASHFQHRFSKDELGHYVFEESDMEKLAFIKQQLELKLSLSQIDLPEEKPAARQSKPLPADTGQASDAHASSFTRMTAQYGEIEKRLRHVENKLTEKADDIVCLQLLEHRRELEEISRTVRQLSQHMEEVACSLADMHKQTEAREREQPPTKRRRLLASLFSF</sequence>
<accession>A0A916K7G7</accession>
<dbReference type="EMBL" id="CAJVAS010000025">
    <property type="protein sequence ID" value="CAG7643749.1"/>
    <property type="molecule type" value="Genomic_DNA"/>
</dbReference>
<dbReference type="RefSeq" id="WP_218094256.1">
    <property type="nucleotide sequence ID" value="NZ_CAJVAS010000025.1"/>
</dbReference>
<feature type="region of interest" description="Disordered" evidence="1">
    <location>
        <begin position="68"/>
        <end position="94"/>
    </location>
</feature>